<comment type="caution">
    <text evidence="1">The sequence shown here is derived from an EMBL/GenBank/DDBJ whole genome shotgun (WGS) entry which is preliminary data.</text>
</comment>
<dbReference type="RefSeq" id="WP_368847561.1">
    <property type="nucleotide sequence ID" value="NZ_CP194411.1"/>
</dbReference>
<dbReference type="SUPFAM" id="SSF53335">
    <property type="entry name" value="S-adenosyl-L-methionine-dependent methyltransferases"/>
    <property type="match status" value="1"/>
</dbReference>
<keyword evidence="1" id="KW-0808">Transferase</keyword>
<dbReference type="GO" id="GO:0008168">
    <property type="term" value="F:methyltransferase activity"/>
    <property type="evidence" value="ECO:0007669"/>
    <property type="project" value="UniProtKB-KW"/>
</dbReference>
<organism evidence="1 2">
    <name type="scientific">Selenomonas sputigena</name>
    <dbReference type="NCBI Taxonomy" id="69823"/>
    <lineage>
        <taxon>Bacteria</taxon>
        <taxon>Bacillati</taxon>
        <taxon>Bacillota</taxon>
        <taxon>Negativicutes</taxon>
        <taxon>Selenomonadales</taxon>
        <taxon>Selenomonadaceae</taxon>
        <taxon>Selenomonas</taxon>
    </lineage>
</organism>
<dbReference type="InterPro" id="IPR029063">
    <property type="entry name" value="SAM-dependent_MTases_sf"/>
</dbReference>
<evidence type="ECO:0000313" key="1">
    <source>
        <dbReference type="EMBL" id="MEX5285835.1"/>
    </source>
</evidence>
<dbReference type="EMBL" id="JARVLH010000006">
    <property type="protein sequence ID" value="MEX5285835.1"/>
    <property type="molecule type" value="Genomic_DNA"/>
</dbReference>
<dbReference type="Proteomes" id="UP001559623">
    <property type="component" value="Unassembled WGS sequence"/>
</dbReference>
<reference evidence="1 2" key="1">
    <citation type="submission" date="2023-04" db="EMBL/GenBank/DDBJ databases">
        <title>Genome Sequence of Selenomonas sputigena ATCC 33150.</title>
        <authorList>
            <person name="Miller D.P."/>
            <person name="Anvari S."/>
            <person name="Polson S.W."/>
            <person name="Macdonald M."/>
            <person name="Mcdowell J.V."/>
        </authorList>
    </citation>
    <scope>NUCLEOTIDE SEQUENCE [LARGE SCALE GENOMIC DNA]</scope>
    <source>
        <strain evidence="1 2">ATCC 33150</strain>
    </source>
</reference>
<keyword evidence="1" id="KW-0489">Methyltransferase</keyword>
<proteinExistence type="predicted"/>
<evidence type="ECO:0000313" key="2">
    <source>
        <dbReference type="Proteomes" id="UP001559623"/>
    </source>
</evidence>
<gene>
    <name evidence="1" type="ORF">QCO44_09350</name>
</gene>
<protein>
    <submittedName>
        <fullName evidence="1">Class I SAM-dependent methyltransferase</fullName>
    </submittedName>
</protein>
<keyword evidence="2" id="KW-1185">Reference proteome</keyword>
<sequence length="163" mass="19104">MVKPILDACCGSKMFWFDKQNPRVEFCDIREVPRHEFYPQRYIEISPDTVCDFRHLPFTSSSFYLVVFDPPHLTHAGPKSWTRLKYGCLDKGWPQLLHDGFWECMRVLKPYGTLVFKWSEVDIPLREVLAAIGATPLFGHRSGKNMNTHWMCFMKMPVDETDV</sequence>
<dbReference type="Gene3D" id="3.40.50.150">
    <property type="entry name" value="Vaccinia Virus protein VP39"/>
    <property type="match status" value="1"/>
</dbReference>
<accession>A0ABV3X7Q1</accession>
<dbReference type="GO" id="GO:0032259">
    <property type="term" value="P:methylation"/>
    <property type="evidence" value="ECO:0007669"/>
    <property type="project" value="UniProtKB-KW"/>
</dbReference>
<name>A0ABV3X7Q1_9FIRM</name>